<sequence>MAAHNLALTATGLVALAFHAPIWAADLLMMITTSCLDDPLAMAAGGAVVVSAYYYALLLASAVSFFVAVIRLHLALISPAPVKGLAAATKAARTTVVDALTAAALVAVSLNVLFAAVIAIVQFW</sequence>
<dbReference type="AlphaFoldDB" id="A0A368S930"/>
<feature type="transmembrane region" description="Helical" evidence="1">
    <location>
        <begin position="95"/>
        <end position="121"/>
    </location>
</feature>
<evidence type="ECO:0000313" key="2">
    <source>
        <dbReference type="EMBL" id="RCV38925.1"/>
    </source>
</evidence>
<dbReference type="EMBL" id="CM003535">
    <property type="protein sequence ID" value="RCV38925.1"/>
    <property type="molecule type" value="Genomic_DNA"/>
</dbReference>
<accession>A0A368S930</accession>
<reference evidence="2" key="2">
    <citation type="submission" date="2015-07" db="EMBL/GenBank/DDBJ databases">
        <authorList>
            <person name="Noorani M."/>
        </authorList>
    </citation>
    <scope>NUCLEOTIDE SEQUENCE</scope>
    <source>
        <strain evidence="2">Yugu1</strain>
    </source>
</reference>
<evidence type="ECO:0000256" key="1">
    <source>
        <dbReference type="SAM" id="Phobius"/>
    </source>
</evidence>
<organism evidence="2">
    <name type="scientific">Setaria italica</name>
    <name type="common">Foxtail millet</name>
    <name type="synonym">Panicum italicum</name>
    <dbReference type="NCBI Taxonomy" id="4555"/>
    <lineage>
        <taxon>Eukaryota</taxon>
        <taxon>Viridiplantae</taxon>
        <taxon>Streptophyta</taxon>
        <taxon>Embryophyta</taxon>
        <taxon>Tracheophyta</taxon>
        <taxon>Spermatophyta</taxon>
        <taxon>Magnoliopsida</taxon>
        <taxon>Liliopsida</taxon>
        <taxon>Poales</taxon>
        <taxon>Poaceae</taxon>
        <taxon>PACMAD clade</taxon>
        <taxon>Panicoideae</taxon>
        <taxon>Panicodae</taxon>
        <taxon>Paniceae</taxon>
        <taxon>Cenchrinae</taxon>
        <taxon>Setaria</taxon>
    </lineage>
</organism>
<keyword evidence="1" id="KW-0812">Transmembrane</keyword>
<protein>
    <submittedName>
        <fullName evidence="2">Uncharacterized protein</fullName>
    </submittedName>
</protein>
<gene>
    <name evidence="2" type="ORF">SETIT_8G181600v2</name>
</gene>
<feature type="transmembrane region" description="Helical" evidence="1">
    <location>
        <begin position="52"/>
        <end position="74"/>
    </location>
</feature>
<keyword evidence="1" id="KW-0472">Membrane</keyword>
<proteinExistence type="predicted"/>
<reference evidence="2" key="1">
    <citation type="journal article" date="2012" name="Nat. Biotechnol.">
        <title>Reference genome sequence of the model plant Setaria.</title>
        <authorList>
            <person name="Bennetzen J.L."/>
            <person name="Schmutz J."/>
            <person name="Wang H."/>
            <person name="Percifield R."/>
            <person name="Hawkins J."/>
            <person name="Pontaroli A.C."/>
            <person name="Estep M."/>
            <person name="Feng L."/>
            <person name="Vaughn J.N."/>
            <person name="Grimwood J."/>
            <person name="Jenkins J."/>
            <person name="Barry K."/>
            <person name="Lindquist E."/>
            <person name="Hellsten U."/>
            <person name="Deshpande S."/>
            <person name="Wang X."/>
            <person name="Wu X."/>
            <person name="Mitros T."/>
            <person name="Triplett J."/>
            <person name="Yang X."/>
            <person name="Ye C.Y."/>
            <person name="Mauro-Herrera M."/>
            <person name="Wang L."/>
            <person name="Li P."/>
            <person name="Sharma M."/>
            <person name="Sharma R."/>
            <person name="Ronald P.C."/>
            <person name="Panaud O."/>
            <person name="Kellogg E.A."/>
            <person name="Brutnell T.P."/>
            <person name="Doust A.N."/>
            <person name="Tuskan G.A."/>
            <person name="Rokhsar D."/>
            <person name="Devos K.M."/>
        </authorList>
    </citation>
    <scope>NUCLEOTIDE SEQUENCE [LARGE SCALE GENOMIC DNA]</scope>
    <source>
        <strain evidence="2">Yugu1</strain>
    </source>
</reference>
<name>A0A368S930_SETIT</name>
<keyword evidence="1" id="KW-1133">Transmembrane helix</keyword>